<dbReference type="Proteomes" id="UP001589747">
    <property type="component" value="Unassembled WGS sequence"/>
</dbReference>
<dbReference type="RefSeq" id="WP_377495355.1">
    <property type="nucleotide sequence ID" value="NZ_JBHMDO010000024.1"/>
</dbReference>
<dbReference type="EMBL" id="JBHMDO010000024">
    <property type="protein sequence ID" value="MFB9327253.1"/>
    <property type="molecule type" value="Genomic_DNA"/>
</dbReference>
<dbReference type="PROSITE" id="PS51724">
    <property type="entry name" value="SPOR"/>
    <property type="match status" value="1"/>
</dbReference>
<keyword evidence="2" id="KW-0472">Membrane</keyword>
<reference evidence="4 5" key="1">
    <citation type="submission" date="2024-09" db="EMBL/GenBank/DDBJ databases">
        <authorList>
            <person name="Sun Q."/>
            <person name="Mori K."/>
        </authorList>
    </citation>
    <scope>NUCLEOTIDE SEQUENCE [LARGE SCALE GENOMIC DNA]</scope>
    <source>
        <strain evidence="4 5">TISTR 2452</strain>
    </source>
</reference>
<accession>A0ABV5KS64</accession>
<feature type="region of interest" description="Disordered" evidence="1">
    <location>
        <begin position="217"/>
        <end position="263"/>
    </location>
</feature>
<dbReference type="InterPro" id="IPR036680">
    <property type="entry name" value="SPOR-like_sf"/>
</dbReference>
<keyword evidence="5" id="KW-1185">Reference proteome</keyword>
<gene>
    <name evidence="4" type="ORF">ACFFSY_15095</name>
</gene>
<proteinExistence type="predicted"/>
<dbReference type="SUPFAM" id="SSF110997">
    <property type="entry name" value="Sporulation related repeat"/>
    <property type="match status" value="1"/>
</dbReference>
<dbReference type="InterPro" id="IPR007730">
    <property type="entry name" value="SPOR-like_dom"/>
</dbReference>
<evidence type="ECO:0000256" key="2">
    <source>
        <dbReference type="SAM" id="Phobius"/>
    </source>
</evidence>
<dbReference type="Gene3D" id="3.30.70.1070">
    <property type="entry name" value="Sporulation related repeat"/>
    <property type="match status" value="1"/>
</dbReference>
<evidence type="ECO:0000259" key="3">
    <source>
        <dbReference type="PROSITE" id="PS51724"/>
    </source>
</evidence>
<protein>
    <submittedName>
        <fullName evidence="4">SPOR domain-containing protein</fullName>
    </submittedName>
</protein>
<evidence type="ECO:0000313" key="4">
    <source>
        <dbReference type="EMBL" id="MFB9327253.1"/>
    </source>
</evidence>
<evidence type="ECO:0000256" key="1">
    <source>
        <dbReference type="SAM" id="MobiDB-lite"/>
    </source>
</evidence>
<name>A0ABV5KS64_9BACL</name>
<evidence type="ECO:0000313" key="5">
    <source>
        <dbReference type="Proteomes" id="UP001589747"/>
    </source>
</evidence>
<dbReference type="Pfam" id="PF05036">
    <property type="entry name" value="SPOR"/>
    <property type="match status" value="1"/>
</dbReference>
<comment type="caution">
    <text evidence="4">The sequence shown here is derived from an EMBL/GenBank/DDBJ whole genome shotgun (WGS) entry which is preliminary data.</text>
</comment>
<organism evidence="4 5">
    <name type="scientific">Paenibacillus aurantiacus</name>
    <dbReference type="NCBI Taxonomy" id="1936118"/>
    <lineage>
        <taxon>Bacteria</taxon>
        <taxon>Bacillati</taxon>
        <taxon>Bacillota</taxon>
        <taxon>Bacilli</taxon>
        <taxon>Bacillales</taxon>
        <taxon>Paenibacillaceae</taxon>
        <taxon>Paenibacillus</taxon>
    </lineage>
</organism>
<feature type="region of interest" description="Disordered" evidence="1">
    <location>
        <begin position="1"/>
        <end position="33"/>
    </location>
</feature>
<keyword evidence="2" id="KW-1133">Transmembrane helix</keyword>
<feature type="transmembrane region" description="Helical" evidence="2">
    <location>
        <begin position="191"/>
        <end position="213"/>
    </location>
</feature>
<feature type="domain" description="SPOR" evidence="3">
    <location>
        <begin position="285"/>
        <end position="360"/>
    </location>
</feature>
<sequence>MTTKARITYRFDKDHGALQQRQPLQAEPTTPPNVMPFFREEMSFARQTEWKSPFQDDASALEQLIRDSDGPAPLRANQRSSVQSELYGVDASFPVVPAYPNEPELPPEPVDQVDDETMNIELGDERLEHHARTIPIKTDDKPPAAANVIEVPEGPFIDPRLLLEDEKRRGTFATSRATVYRSNQGPSWLKVFASVAGAVATGALFGYMALSLFTGSEPSGQPDVPTQSQQGAQMNSGGTAANALGSTAQSAGTKQDASSDSSSGIANVGITGEAAKSGKLISLEVPPVTYMMLQYGVFSGKEGMEAAVKELQGKGLAAAAVATGKDYRVYAGMSSDRGQAEALQAVLPDLQLYVKPIEVAGLTQLPYNGKAETAQSFFALQANLLEQLDRYASDRLEGAQPDAKVWRAAYEKWAKAVPGMEASITDQTGLTAMKELKETLAQAANAATQYGKQPDEAQLWAVQSSLMDAVFILQAWFASTNAL</sequence>
<keyword evidence="2" id="KW-0812">Transmembrane</keyword>